<organism>
    <name type="scientific">Branchiostoma floridae</name>
    <name type="common">Florida lancelet</name>
    <name type="synonym">Amphioxus</name>
    <dbReference type="NCBI Taxonomy" id="7739"/>
    <lineage>
        <taxon>Eukaryota</taxon>
        <taxon>Metazoa</taxon>
        <taxon>Chordata</taxon>
        <taxon>Cephalochordata</taxon>
        <taxon>Leptocardii</taxon>
        <taxon>Amphioxiformes</taxon>
        <taxon>Branchiostomatidae</taxon>
        <taxon>Branchiostoma</taxon>
    </lineage>
</organism>
<gene>
    <name evidence="2" type="ORF">BRAFLDRAFT_83757</name>
</gene>
<dbReference type="eggNOG" id="KOG1840">
    <property type="taxonomic scope" value="Eukaryota"/>
</dbReference>
<dbReference type="InterPro" id="IPR019734">
    <property type="entry name" value="TPR_rpt"/>
</dbReference>
<dbReference type="Pfam" id="PF13424">
    <property type="entry name" value="TPR_12"/>
    <property type="match status" value="3"/>
</dbReference>
<dbReference type="InterPro" id="IPR011990">
    <property type="entry name" value="TPR-like_helical_dom_sf"/>
</dbReference>
<dbReference type="Pfam" id="PF13181">
    <property type="entry name" value="TPR_8"/>
    <property type="match status" value="1"/>
</dbReference>
<dbReference type="Gene3D" id="1.25.40.10">
    <property type="entry name" value="Tetratricopeptide repeat domain"/>
    <property type="match status" value="4"/>
</dbReference>
<evidence type="ECO:0000313" key="2">
    <source>
        <dbReference type="EMBL" id="EEN46613.1"/>
    </source>
</evidence>
<feature type="repeat" description="TPR" evidence="1">
    <location>
        <begin position="230"/>
        <end position="263"/>
    </location>
</feature>
<keyword evidence="1" id="KW-0802">TPR repeat</keyword>
<dbReference type="InParanoid" id="C3ZLH6"/>
<sequence>MVKNTGREAPEIASSIANIGYAHWTLGNIDKATQYTEEAVAMATNLHKVSKLHPSIIVPMQTLGVVYMERKEWKSAKEIFEKVLEMEQTLYSGPHPLVAQTLCNLGAVHTELLDQETALHYLQHAESVSEDVFGQDAQCPQVALILNNMGIIHKEIGNIPQAREYLTRSLEMKVATYGEDIPHPDIGATLCSMGNLMSTLGNIDMAVTCFEKALKNFRGSYGNKNHPSISGALDSLGAILVEKGDYHESLRCHREALELKRQMYGEKSNAPIAQTLNNLGNVYKSLGEHETALSLYQQSLDIYEDVHGKGTSHPKVAQGLVGVGNQYVNLGINALQLLPGDVSLHPELVTGLNSAALILLDGKSYKEAAAYWEKALAAYSQMRTDPTVDVGKMQFNLARCYGELGEVEKECSFYEQALQTRLLQQGENSTDVGLFLLHIAKAVQKADNHQQSLKYLQQAADIFRVLTTPDSKMFLAAVYKGMRETYQSMGDQANAAIYLAEMMRTLQSTNQEVEESIFDELSLETKSLLEKFPGLRPSLKQAATTVKMLEFWRNAKDLNGAALLIWTDLVVPRRTMSKPELQLFGHFLADIGTAEQFHRLDRALEEDSRSFEGYSALELVMGIGTLCGNTANRTAFLERSAAALVEKLMKTGDKEEASVATSTICTLLAD</sequence>
<proteinExistence type="predicted"/>
<dbReference type="PROSITE" id="PS50293">
    <property type="entry name" value="TPR_REGION"/>
    <property type="match status" value="1"/>
</dbReference>
<dbReference type="SMART" id="SM00028">
    <property type="entry name" value="TPR"/>
    <property type="match status" value="10"/>
</dbReference>
<reference evidence="2" key="1">
    <citation type="journal article" date="2008" name="Nature">
        <title>The amphioxus genome and the evolution of the chordate karyotype.</title>
        <authorList>
            <consortium name="US DOE Joint Genome Institute (JGI-PGF)"/>
            <person name="Putnam N.H."/>
            <person name="Butts T."/>
            <person name="Ferrier D.E.K."/>
            <person name="Furlong R.F."/>
            <person name="Hellsten U."/>
            <person name="Kawashima T."/>
            <person name="Robinson-Rechavi M."/>
            <person name="Shoguchi E."/>
            <person name="Terry A."/>
            <person name="Yu J.-K."/>
            <person name="Benito-Gutierrez E.L."/>
            <person name="Dubchak I."/>
            <person name="Garcia-Fernandez J."/>
            <person name="Gibson-Brown J.J."/>
            <person name="Grigoriev I.V."/>
            <person name="Horton A.C."/>
            <person name="de Jong P.J."/>
            <person name="Jurka J."/>
            <person name="Kapitonov V.V."/>
            <person name="Kohara Y."/>
            <person name="Kuroki Y."/>
            <person name="Lindquist E."/>
            <person name="Lucas S."/>
            <person name="Osoegawa K."/>
            <person name="Pennacchio L.A."/>
            <person name="Salamov A.A."/>
            <person name="Satou Y."/>
            <person name="Sauka-Spengler T."/>
            <person name="Schmutz J."/>
            <person name="Shin-I T."/>
            <person name="Toyoda A."/>
            <person name="Bronner-Fraser M."/>
            <person name="Fujiyama A."/>
            <person name="Holland L.Z."/>
            <person name="Holland P.W.H."/>
            <person name="Satoh N."/>
            <person name="Rokhsar D.S."/>
        </authorList>
    </citation>
    <scope>NUCLEOTIDE SEQUENCE [LARGE SCALE GENOMIC DNA]</scope>
    <source>
        <strain evidence="2">S238N-H82</strain>
        <tissue evidence="2">Testes</tissue>
    </source>
</reference>
<dbReference type="SUPFAM" id="SSF81901">
    <property type="entry name" value="HCP-like"/>
    <property type="match status" value="1"/>
</dbReference>
<feature type="repeat" description="TPR" evidence="1">
    <location>
        <begin position="273"/>
        <end position="306"/>
    </location>
</feature>
<feature type="repeat" description="TPR" evidence="1">
    <location>
        <begin position="57"/>
        <end position="90"/>
    </location>
</feature>
<dbReference type="SUPFAM" id="SSF48452">
    <property type="entry name" value="TPR-like"/>
    <property type="match status" value="1"/>
</dbReference>
<dbReference type="PANTHER" id="PTHR19959:SF119">
    <property type="entry name" value="FUNGAL LIPASE-LIKE DOMAIN-CONTAINING PROTEIN"/>
    <property type="match status" value="1"/>
</dbReference>
<name>C3ZLH6_BRAFL</name>
<dbReference type="PANTHER" id="PTHR19959">
    <property type="entry name" value="KINESIN LIGHT CHAIN"/>
    <property type="match status" value="1"/>
</dbReference>
<dbReference type="EMBL" id="GG666641">
    <property type="protein sequence ID" value="EEN46613.1"/>
    <property type="molecule type" value="Genomic_DNA"/>
</dbReference>
<dbReference type="AlphaFoldDB" id="C3ZLH6"/>
<evidence type="ECO:0000256" key="1">
    <source>
        <dbReference type="PROSITE-ProRule" id="PRU00339"/>
    </source>
</evidence>
<dbReference type="PROSITE" id="PS50005">
    <property type="entry name" value="TPR"/>
    <property type="match status" value="3"/>
</dbReference>
<accession>C3ZLH6</accession>
<dbReference type="Pfam" id="PF13374">
    <property type="entry name" value="TPR_10"/>
    <property type="match status" value="1"/>
</dbReference>
<protein>
    <submittedName>
        <fullName evidence="2">Uncharacterized protein</fullName>
    </submittedName>
</protein>